<dbReference type="InterPro" id="IPR024738">
    <property type="entry name" value="Hfi1/Tada1"/>
</dbReference>
<accession>A0ABR2KRF7</accession>
<organism evidence="6 7">
    <name type="scientific">Tritrichomonas musculus</name>
    <dbReference type="NCBI Taxonomy" id="1915356"/>
    <lineage>
        <taxon>Eukaryota</taxon>
        <taxon>Metamonada</taxon>
        <taxon>Parabasalia</taxon>
        <taxon>Tritrichomonadida</taxon>
        <taxon>Tritrichomonadidae</taxon>
        <taxon>Tritrichomonas</taxon>
    </lineage>
</organism>
<keyword evidence="3" id="KW-0804">Transcription</keyword>
<dbReference type="Proteomes" id="UP001470230">
    <property type="component" value="Unassembled WGS sequence"/>
</dbReference>
<comment type="subcellular location">
    <subcellularLocation>
        <location evidence="1">Nucleus</location>
    </subcellularLocation>
</comment>
<keyword evidence="2" id="KW-0805">Transcription regulation</keyword>
<name>A0ABR2KRF7_9EUKA</name>
<evidence type="ECO:0000313" key="6">
    <source>
        <dbReference type="EMBL" id="KAK8893401.1"/>
    </source>
</evidence>
<keyword evidence="4" id="KW-0539">Nucleus</keyword>
<evidence type="ECO:0000256" key="2">
    <source>
        <dbReference type="ARBA" id="ARBA00023015"/>
    </source>
</evidence>
<proteinExistence type="predicted"/>
<feature type="compositionally biased region" description="Polar residues" evidence="5">
    <location>
        <begin position="1"/>
        <end position="18"/>
    </location>
</feature>
<reference evidence="6 7" key="1">
    <citation type="submission" date="2024-04" db="EMBL/GenBank/DDBJ databases">
        <title>Tritrichomonas musculus Genome.</title>
        <authorList>
            <person name="Alves-Ferreira E."/>
            <person name="Grigg M."/>
            <person name="Lorenzi H."/>
            <person name="Galac M."/>
        </authorList>
    </citation>
    <scope>NUCLEOTIDE SEQUENCE [LARGE SCALE GENOMIC DNA]</scope>
    <source>
        <strain evidence="6 7">EAF2021</strain>
    </source>
</reference>
<dbReference type="EMBL" id="JAPFFF010000003">
    <property type="protein sequence ID" value="KAK8893401.1"/>
    <property type="molecule type" value="Genomic_DNA"/>
</dbReference>
<gene>
    <name evidence="6" type="ORF">M9Y10_021821</name>
</gene>
<evidence type="ECO:0000313" key="7">
    <source>
        <dbReference type="Proteomes" id="UP001470230"/>
    </source>
</evidence>
<protein>
    <submittedName>
        <fullName evidence="6">Uncharacterized protein</fullName>
    </submittedName>
</protein>
<evidence type="ECO:0000256" key="4">
    <source>
        <dbReference type="ARBA" id="ARBA00023242"/>
    </source>
</evidence>
<evidence type="ECO:0000256" key="5">
    <source>
        <dbReference type="SAM" id="MobiDB-lite"/>
    </source>
</evidence>
<dbReference type="Pfam" id="PF12767">
    <property type="entry name" value="SAGA-Tad1"/>
    <property type="match status" value="1"/>
</dbReference>
<dbReference type="PANTHER" id="PTHR21277">
    <property type="entry name" value="TRANSCRIPTIONAL ADAPTER 1"/>
    <property type="match status" value="1"/>
</dbReference>
<feature type="region of interest" description="Disordered" evidence="5">
    <location>
        <begin position="1"/>
        <end position="26"/>
    </location>
</feature>
<keyword evidence="7" id="KW-1185">Reference proteome</keyword>
<comment type="caution">
    <text evidence="6">The sequence shown here is derived from an EMBL/GenBank/DDBJ whole genome shotgun (WGS) entry which is preliminary data.</text>
</comment>
<evidence type="ECO:0000256" key="1">
    <source>
        <dbReference type="ARBA" id="ARBA00004123"/>
    </source>
</evidence>
<dbReference type="PANTHER" id="PTHR21277:SF5">
    <property type="entry name" value="TRANSCRIPTIONAL ADAPTER 1"/>
    <property type="match status" value="1"/>
</dbReference>
<evidence type="ECO:0000256" key="3">
    <source>
        <dbReference type="ARBA" id="ARBA00023163"/>
    </source>
</evidence>
<sequence length="299" mass="33652">MDEEFQTCSSVQVGNSSPDIPEQPPKKVKNIYSKRRDCISLKKDLLKRVNKDEYSKTLIAYLHGSITKEFFDEKMSTILTTATAKIMHNELIRSILFNAHFTMTPPPNVEIPLPQLPIHLMKGNPSNVSASNSFVPNAANPISNFLDDKSNPDTKKNDNANIAYLEKARNSFLGQTNEFKPNTAFNMGHIPSIYQLTSRIENLVSEKKIDSVDSNAVILISQQLKDIIVTLLKTCLIFHQNKNVLKDNDADINSVQSDSEEQESQITVSEVLSAIETDPELYSFVSVPIRNKYYSLVNK</sequence>